<dbReference type="OrthoDB" id="195498at2759"/>
<dbReference type="GO" id="GO:0034599">
    <property type="term" value="P:cellular response to oxidative stress"/>
    <property type="evidence" value="ECO:0007669"/>
    <property type="project" value="InterPro"/>
</dbReference>
<dbReference type="GO" id="GO:0045454">
    <property type="term" value="P:cell redox homeostasis"/>
    <property type="evidence" value="ECO:0007669"/>
    <property type="project" value="TreeGrafter"/>
</dbReference>
<feature type="domain" description="Thioredoxin" evidence="8">
    <location>
        <begin position="11"/>
        <end position="172"/>
    </location>
</feature>
<dbReference type="InterPro" id="IPR036249">
    <property type="entry name" value="Thioredoxin-like_sf"/>
</dbReference>
<keyword evidence="2 7" id="KW-0575">Peroxidase</keyword>
<gene>
    <name evidence="9" type="ORF">WICPIJ_004752</name>
</gene>
<evidence type="ECO:0000256" key="1">
    <source>
        <dbReference type="ARBA" id="ARBA00010505"/>
    </source>
</evidence>
<evidence type="ECO:0000256" key="3">
    <source>
        <dbReference type="ARBA" id="ARBA00022862"/>
    </source>
</evidence>
<dbReference type="Pfam" id="PF08534">
    <property type="entry name" value="Redoxin"/>
    <property type="match status" value="1"/>
</dbReference>
<proteinExistence type="inferred from homology"/>
<dbReference type="PROSITE" id="PS51352">
    <property type="entry name" value="THIOREDOXIN_2"/>
    <property type="match status" value="1"/>
</dbReference>
<keyword evidence="4 7" id="KW-0560">Oxidoreductase</keyword>
<reference evidence="9" key="1">
    <citation type="journal article" date="2021" name="Open Biol.">
        <title>Shared evolutionary footprints suggest mitochondrial oxidative damage underlies multiple complex I losses in fungi.</title>
        <authorList>
            <person name="Schikora-Tamarit M.A."/>
            <person name="Marcet-Houben M."/>
            <person name="Nosek J."/>
            <person name="Gabaldon T."/>
        </authorList>
    </citation>
    <scope>NUCLEOTIDE SEQUENCE</scope>
    <source>
        <strain evidence="9">CBS2887</strain>
    </source>
</reference>
<dbReference type="Gene3D" id="3.40.30.10">
    <property type="entry name" value="Glutaredoxin"/>
    <property type="match status" value="1"/>
</dbReference>
<evidence type="ECO:0000313" key="10">
    <source>
        <dbReference type="Proteomes" id="UP000774326"/>
    </source>
</evidence>
<accession>A0A9P8Q5C2</accession>
<evidence type="ECO:0000256" key="5">
    <source>
        <dbReference type="ARBA" id="ARBA00023284"/>
    </source>
</evidence>
<organism evidence="9 10">
    <name type="scientific">Wickerhamomyces pijperi</name>
    <name type="common">Yeast</name>
    <name type="synonym">Pichia pijperi</name>
    <dbReference type="NCBI Taxonomy" id="599730"/>
    <lineage>
        <taxon>Eukaryota</taxon>
        <taxon>Fungi</taxon>
        <taxon>Dikarya</taxon>
        <taxon>Ascomycota</taxon>
        <taxon>Saccharomycotina</taxon>
        <taxon>Saccharomycetes</taxon>
        <taxon>Phaffomycetales</taxon>
        <taxon>Wickerhamomycetaceae</taxon>
        <taxon>Wickerhamomyces</taxon>
    </lineage>
</organism>
<feature type="active site" description="Cysteine sulfenic acid (-SOH) intermediate" evidence="6">
    <location>
        <position position="62"/>
    </location>
</feature>
<evidence type="ECO:0000256" key="2">
    <source>
        <dbReference type="ARBA" id="ARBA00022559"/>
    </source>
</evidence>
<dbReference type="GO" id="GO:0005739">
    <property type="term" value="C:mitochondrion"/>
    <property type="evidence" value="ECO:0007669"/>
    <property type="project" value="TreeGrafter"/>
</dbReference>
<comment type="caution">
    <text evidence="9">The sequence shown here is derived from an EMBL/GenBank/DDBJ whole genome shotgun (WGS) entry which is preliminary data.</text>
</comment>
<protein>
    <recommendedName>
        <fullName evidence="8">Thioredoxin domain-containing protein</fullName>
    </recommendedName>
</protein>
<dbReference type="GO" id="GO:0008379">
    <property type="term" value="F:thioredoxin peroxidase activity"/>
    <property type="evidence" value="ECO:0007669"/>
    <property type="project" value="InterPro"/>
</dbReference>
<reference evidence="9" key="2">
    <citation type="submission" date="2021-01" db="EMBL/GenBank/DDBJ databases">
        <authorList>
            <person name="Schikora-Tamarit M.A."/>
        </authorList>
    </citation>
    <scope>NUCLEOTIDE SEQUENCE</scope>
    <source>
        <strain evidence="9">CBS2887</strain>
    </source>
</reference>
<dbReference type="CDD" id="cd03013">
    <property type="entry name" value="PRX5_like"/>
    <property type="match status" value="1"/>
</dbReference>
<dbReference type="InterPro" id="IPR037944">
    <property type="entry name" value="PRX5-like"/>
</dbReference>
<keyword evidence="3 7" id="KW-0049">Antioxidant</keyword>
<comment type="function">
    <text evidence="7">Thiol-specific peroxidase that catalyzes the reduction of hydrogen peroxide and organic hydroperoxides to water and alcohols, respectively. Plays a role in cell protection against oxidative stress by detoxifying peroxides.</text>
</comment>
<comment type="similarity">
    <text evidence="1 7">Belongs to the peroxiredoxin family. Prx5 subfamily.</text>
</comment>
<evidence type="ECO:0000256" key="4">
    <source>
        <dbReference type="ARBA" id="ARBA00023002"/>
    </source>
</evidence>
<evidence type="ECO:0000256" key="6">
    <source>
        <dbReference type="PIRSR" id="PIRSR637944-1"/>
    </source>
</evidence>
<dbReference type="AlphaFoldDB" id="A0A9P8Q5C2"/>
<dbReference type="EMBL" id="JAEUBG010002638">
    <property type="protein sequence ID" value="KAH3684277.1"/>
    <property type="molecule type" value="Genomic_DNA"/>
</dbReference>
<dbReference type="PANTHER" id="PTHR10430">
    <property type="entry name" value="PEROXIREDOXIN"/>
    <property type="match status" value="1"/>
</dbReference>
<keyword evidence="5 7" id="KW-0676">Redox-active center</keyword>
<dbReference type="InterPro" id="IPR013766">
    <property type="entry name" value="Thioredoxin_domain"/>
</dbReference>
<keyword evidence="10" id="KW-1185">Reference proteome</keyword>
<dbReference type="Proteomes" id="UP000774326">
    <property type="component" value="Unassembled WGS sequence"/>
</dbReference>
<dbReference type="SUPFAM" id="SSF52833">
    <property type="entry name" value="Thioredoxin-like"/>
    <property type="match status" value="1"/>
</dbReference>
<name>A0A9P8Q5C2_WICPI</name>
<dbReference type="GO" id="GO:0005777">
    <property type="term" value="C:peroxisome"/>
    <property type="evidence" value="ECO:0007669"/>
    <property type="project" value="TreeGrafter"/>
</dbReference>
<evidence type="ECO:0000313" key="9">
    <source>
        <dbReference type="EMBL" id="KAH3684277.1"/>
    </source>
</evidence>
<evidence type="ECO:0000256" key="7">
    <source>
        <dbReference type="RuleBase" id="RU366011"/>
    </source>
</evidence>
<dbReference type="PANTHER" id="PTHR10430:SF16">
    <property type="entry name" value="PEROXIREDOXIN-5, MITOCHONDRIAL"/>
    <property type="match status" value="1"/>
</dbReference>
<dbReference type="GO" id="GO:0042744">
    <property type="term" value="P:hydrogen peroxide catabolic process"/>
    <property type="evidence" value="ECO:0007669"/>
    <property type="project" value="TreeGrafter"/>
</dbReference>
<evidence type="ECO:0000259" key="8">
    <source>
        <dbReference type="PROSITE" id="PS51352"/>
    </source>
</evidence>
<dbReference type="InterPro" id="IPR013740">
    <property type="entry name" value="Redoxin"/>
</dbReference>
<sequence length="172" mass="18633">MSSIVGKPFPTGFHFNYVPFDAEDQKNKLSCKIPIQFKLTPENLQGKKIVITAAPAAFTPTCTLSHIPGYISHVDEFISKGVDTIFVITADTAFVNSAWGKLLGQKLPIQFASDPQAAFSKSIGFAKDYNPEMGTLTERYTIIVEDGVITYAEKEPKGDVTVSGAEAALAKL</sequence>